<dbReference type="GO" id="GO:0005634">
    <property type="term" value="C:nucleus"/>
    <property type="evidence" value="ECO:0007669"/>
    <property type="project" value="TreeGrafter"/>
</dbReference>
<dbReference type="PANTHER" id="PTHR48070:SF7">
    <property type="entry name" value="SERINE HYDROLASE FSH DOMAIN-CONTAINING PROTEIN-RELATED"/>
    <property type="match status" value="1"/>
</dbReference>
<dbReference type="InterPro" id="IPR050593">
    <property type="entry name" value="LovG"/>
</dbReference>
<reference evidence="5" key="1">
    <citation type="journal article" date="2020" name="Stud. Mycol.">
        <title>101 Dothideomycetes genomes: A test case for predicting lifestyles and emergence of pathogens.</title>
        <authorList>
            <person name="Haridas S."/>
            <person name="Albert R."/>
            <person name="Binder M."/>
            <person name="Bloem J."/>
            <person name="LaButti K."/>
            <person name="Salamov A."/>
            <person name="Andreopoulos B."/>
            <person name="Baker S."/>
            <person name="Barry K."/>
            <person name="Bills G."/>
            <person name="Bluhm B."/>
            <person name="Cannon C."/>
            <person name="Castanera R."/>
            <person name="Culley D."/>
            <person name="Daum C."/>
            <person name="Ezra D."/>
            <person name="Gonzalez J."/>
            <person name="Henrissat B."/>
            <person name="Kuo A."/>
            <person name="Liang C."/>
            <person name="Lipzen A."/>
            <person name="Lutzoni F."/>
            <person name="Magnuson J."/>
            <person name="Mondo S."/>
            <person name="Nolan M."/>
            <person name="Ohm R."/>
            <person name="Pangilinan J."/>
            <person name="Park H.-J."/>
            <person name="Ramirez L."/>
            <person name="Alfaro M."/>
            <person name="Sun H."/>
            <person name="Tritt A."/>
            <person name="Yoshinaga Y."/>
            <person name="Zwiers L.-H."/>
            <person name="Turgeon B."/>
            <person name="Goodwin S."/>
            <person name="Spatafora J."/>
            <person name="Crous P."/>
            <person name="Grigoriev I."/>
        </authorList>
    </citation>
    <scope>NUCLEOTIDE SEQUENCE [LARGE SCALE GENOMIC DNA]</scope>
    <source>
        <strain evidence="5">CBS 304.66</strain>
    </source>
</reference>
<dbReference type="PANTHER" id="PTHR48070">
    <property type="entry name" value="ESTERASE OVCA2"/>
    <property type="match status" value="1"/>
</dbReference>
<dbReference type="Proteomes" id="UP000800093">
    <property type="component" value="Unassembled WGS sequence"/>
</dbReference>
<dbReference type="OrthoDB" id="2094269at2759"/>
<dbReference type="SUPFAM" id="SSF53474">
    <property type="entry name" value="alpha/beta-Hydrolases"/>
    <property type="match status" value="1"/>
</dbReference>
<evidence type="ECO:0000313" key="5">
    <source>
        <dbReference type="Proteomes" id="UP000800093"/>
    </source>
</evidence>
<dbReference type="GO" id="GO:0019748">
    <property type="term" value="P:secondary metabolic process"/>
    <property type="evidence" value="ECO:0007669"/>
    <property type="project" value="TreeGrafter"/>
</dbReference>
<name>A0A9P4K1L0_9PLEO</name>
<feature type="domain" description="Serine hydrolase" evidence="3">
    <location>
        <begin position="3"/>
        <end position="129"/>
    </location>
</feature>
<protein>
    <recommendedName>
        <fullName evidence="3">Serine hydrolase domain-containing protein</fullName>
    </recommendedName>
</protein>
<dbReference type="Pfam" id="PF03959">
    <property type="entry name" value="FSH1"/>
    <property type="match status" value="2"/>
</dbReference>
<gene>
    <name evidence="4" type="ORF">CC78DRAFT_571633</name>
</gene>
<keyword evidence="1" id="KW-0378">Hydrolase</keyword>
<feature type="compositionally biased region" description="Polar residues" evidence="2">
    <location>
        <begin position="197"/>
        <end position="220"/>
    </location>
</feature>
<feature type="region of interest" description="Disordered" evidence="2">
    <location>
        <begin position="197"/>
        <end position="227"/>
    </location>
</feature>
<dbReference type="GO" id="GO:0005737">
    <property type="term" value="C:cytoplasm"/>
    <property type="evidence" value="ECO:0007669"/>
    <property type="project" value="TreeGrafter"/>
</dbReference>
<feature type="domain" description="Serine hydrolase" evidence="3">
    <location>
        <begin position="239"/>
        <end position="291"/>
    </location>
</feature>
<dbReference type="AlphaFoldDB" id="A0A9P4K1L0"/>
<evidence type="ECO:0000256" key="2">
    <source>
        <dbReference type="SAM" id="MobiDB-lite"/>
    </source>
</evidence>
<dbReference type="GO" id="GO:0016787">
    <property type="term" value="F:hydrolase activity"/>
    <property type="evidence" value="ECO:0007669"/>
    <property type="project" value="UniProtKB-KW"/>
</dbReference>
<dbReference type="EMBL" id="ML986698">
    <property type="protein sequence ID" value="KAF2259790.1"/>
    <property type="molecule type" value="Genomic_DNA"/>
</dbReference>
<dbReference type="InterPro" id="IPR005645">
    <property type="entry name" value="FSH-like_dom"/>
</dbReference>
<dbReference type="Gene3D" id="3.40.50.1820">
    <property type="entry name" value="alpha/beta hydrolase"/>
    <property type="match status" value="1"/>
</dbReference>
<evidence type="ECO:0000256" key="1">
    <source>
        <dbReference type="ARBA" id="ARBA00022801"/>
    </source>
</evidence>
<sequence length="310" mass="34213">MTVRILCLHGMGSNAAIFAQQTAPFRSLLASDHEMVFLEAPNTCEPSPEVLGFYPGPYLCWYDTPTTAKVAAAHKFVLDYVERRGPFDGVIGFSQGAALAASILLHHQLKSPSTPPPFSFSVFLGSPIPFSHSLRYGIDTRKAFGARIVTPTVRPNCPNEVPKYLITDPAYLRGEEELRRLAREKLMKSRLEAAEYTHNTVVDDSDVETPQGSASPSSVSEFGDNNDAEDLPETFYQMFHHTCDEVRISIPSAHVYGRKDKWNLHSKDLVKLCERGSAETFEHGGGHEVPRGCAEEIADIVETVIASSLM</sequence>
<accession>A0A9P4K1L0</accession>
<organism evidence="4 5">
    <name type="scientific">Lojkania enalia</name>
    <dbReference type="NCBI Taxonomy" id="147567"/>
    <lineage>
        <taxon>Eukaryota</taxon>
        <taxon>Fungi</taxon>
        <taxon>Dikarya</taxon>
        <taxon>Ascomycota</taxon>
        <taxon>Pezizomycotina</taxon>
        <taxon>Dothideomycetes</taxon>
        <taxon>Pleosporomycetidae</taxon>
        <taxon>Pleosporales</taxon>
        <taxon>Pleosporales incertae sedis</taxon>
        <taxon>Lojkania</taxon>
    </lineage>
</organism>
<dbReference type="InterPro" id="IPR029058">
    <property type="entry name" value="AB_hydrolase_fold"/>
</dbReference>
<proteinExistence type="predicted"/>
<evidence type="ECO:0000313" key="4">
    <source>
        <dbReference type="EMBL" id="KAF2259790.1"/>
    </source>
</evidence>
<comment type="caution">
    <text evidence="4">The sequence shown here is derived from an EMBL/GenBank/DDBJ whole genome shotgun (WGS) entry which is preliminary data.</text>
</comment>
<keyword evidence="5" id="KW-1185">Reference proteome</keyword>
<evidence type="ECO:0000259" key="3">
    <source>
        <dbReference type="Pfam" id="PF03959"/>
    </source>
</evidence>